<keyword evidence="3" id="KW-0460">Magnesium</keyword>
<evidence type="ECO:0000313" key="7">
    <source>
        <dbReference type="EMBL" id="KAK4760027.1"/>
    </source>
</evidence>
<dbReference type="AlphaFoldDB" id="A0AAN7K9Q9"/>
<comment type="cofactor">
    <cofactor evidence="1">
        <name>Mg(2+)</name>
        <dbReference type="ChEBI" id="CHEBI:18420"/>
    </cofactor>
</comment>
<name>A0AAN7K9Q9_9MYRT</name>
<dbReference type="InterPro" id="IPR034741">
    <property type="entry name" value="Terpene_cyclase-like_1_C"/>
</dbReference>
<dbReference type="InterPro" id="IPR036965">
    <property type="entry name" value="Terpene_synth_N_sf"/>
</dbReference>
<evidence type="ECO:0000256" key="2">
    <source>
        <dbReference type="ARBA" id="ARBA00022723"/>
    </source>
</evidence>
<dbReference type="EMBL" id="JAXIOK010000011">
    <property type="protein sequence ID" value="KAK4760027.1"/>
    <property type="molecule type" value="Genomic_DNA"/>
</dbReference>
<comment type="caution">
    <text evidence="7">The sequence shown here is derived from an EMBL/GenBank/DDBJ whole genome shotgun (WGS) entry which is preliminary data.</text>
</comment>
<evidence type="ECO:0000313" key="8">
    <source>
        <dbReference type="Proteomes" id="UP001345219"/>
    </source>
</evidence>
<dbReference type="SFLD" id="SFLDS00005">
    <property type="entry name" value="Isoprenoid_Synthase_Type_I"/>
    <property type="match status" value="1"/>
</dbReference>
<dbReference type="Gene3D" id="1.50.10.130">
    <property type="entry name" value="Terpene synthase, N-terminal domain"/>
    <property type="match status" value="1"/>
</dbReference>
<dbReference type="InterPro" id="IPR044814">
    <property type="entry name" value="Terpene_cyclase_plant_C1"/>
</dbReference>
<dbReference type="SFLD" id="SFLDG01019">
    <property type="entry name" value="Terpene_Cyclase_Like_1_C_Termi"/>
    <property type="match status" value="1"/>
</dbReference>
<dbReference type="InterPro" id="IPR050148">
    <property type="entry name" value="Terpene_synthase-like"/>
</dbReference>
<feature type="domain" description="Terpene synthase metal-binding" evidence="6">
    <location>
        <begin position="288"/>
        <end position="528"/>
    </location>
</feature>
<organism evidence="7 8">
    <name type="scientific">Trapa incisa</name>
    <dbReference type="NCBI Taxonomy" id="236973"/>
    <lineage>
        <taxon>Eukaryota</taxon>
        <taxon>Viridiplantae</taxon>
        <taxon>Streptophyta</taxon>
        <taxon>Embryophyta</taxon>
        <taxon>Tracheophyta</taxon>
        <taxon>Spermatophyta</taxon>
        <taxon>Magnoliopsida</taxon>
        <taxon>eudicotyledons</taxon>
        <taxon>Gunneridae</taxon>
        <taxon>Pentapetalae</taxon>
        <taxon>rosids</taxon>
        <taxon>malvids</taxon>
        <taxon>Myrtales</taxon>
        <taxon>Lythraceae</taxon>
        <taxon>Trapa</taxon>
    </lineage>
</organism>
<protein>
    <submittedName>
        <fullName evidence="7">Uncharacterized protein</fullName>
    </submittedName>
</protein>
<accession>A0AAN7K9Q9</accession>
<dbReference type="FunFam" id="1.50.10.130:FF:000001">
    <property type="entry name" value="Isoprene synthase, chloroplastic"/>
    <property type="match status" value="1"/>
</dbReference>
<dbReference type="GO" id="GO:0000287">
    <property type="term" value="F:magnesium ion binding"/>
    <property type="evidence" value="ECO:0007669"/>
    <property type="project" value="InterPro"/>
</dbReference>
<dbReference type="SUPFAM" id="SSF48576">
    <property type="entry name" value="Terpenoid synthases"/>
    <property type="match status" value="1"/>
</dbReference>
<dbReference type="PANTHER" id="PTHR31225">
    <property type="entry name" value="OS04G0344100 PROTEIN-RELATED"/>
    <property type="match status" value="1"/>
</dbReference>
<dbReference type="FunFam" id="1.10.600.10:FF:000007">
    <property type="entry name" value="Isoprene synthase, chloroplastic"/>
    <property type="match status" value="1"/>
</dbReference>
<dbReference type="Gene3D" id="1.10.600.10">
    <property type="entry name" value="Farnesyl Diphosphate Synthase"/>
    <property type="match status" value="1"/>
</dbReference>
<feature type="domain" description="Terpene synthase N-terminal" evidence="5">
    <location>
        <begin position="34"/>
        <end position="208"/>
    </location>
</feature>
<proteinExistence type="predicted"/>
<evidence type="ECO:0000259" key="6">
    <source>
        <dbReference type="Pfam" id="PF03936"/>
    </source>
</evidence>
<dbReference type="InterPro" id="IPR001906">
    <property type="entry name" value="Terpene_synth_N"/>
</dbReference>
<dbReference type="InterPro" id="IPR008949">
    <property type="entry name" value="Isoprenoid_synthase_dom_sf"/>
</dbReference>
<dbReference type="Proteomes" id="UP001345219">
    <property type="component" value="Chromosome 17"/>
</dbReference>
<evidence type="ECO:0000256" key="1">
    <source>
        <dbReference type="ARBA" id="ARBA00001946"/>
    </source>
</evidence>
<keyword evidence="8" id="KW-1185">Reference proteome</keyword>
<reference evidence="7 8" key="1">
    <citation type="journal article" date="2023" name="Hortic Res">
        <title>Pangenome of water caltrop reveals structural variations and asymmetric subgenome divergence after allopolyploidization.</title>
        <authorList>
            <person name="Zhang X."/>
            <person name="Chen Y."/>
            <person name="Wang L."/>
            <person name="Yuan Y."/>
            <person name="Fang M."/>
            <person name="Shi L."/>
            <person name="Lu R."/>
            <person name="Comes H.P."/>
            <person name="Ma Y."/>
            <person name="Chen Y."/>
            <person name="Huang G."/>
            <person name="Zhou Y."/>
            <person name="Zheng Z."/>
            <person name="Qiu Y."/>
        </authorList>
    </citation>
    <scope>NUCLEOTIDE SEQUENCE [LARGE SCALE GENOMIC DNA]</scope>
    <source>
        <tissue evidence="7">Roots</tissue>
    </source>
</reference>
<dbReference type="PANTHER" id="PTHR31225:SF241">
    <property type="entry name" value="TERPENE SYNTHASE FAMILY, METAL-BINDING DOMAIN PROTEIN"/>
    <property type="match status" value="1"/>
</dbReference>
<evidence type="ECO:0000259" key="5">
    <source>
        <dbReference type="Pfam" id="PF01397"/>
    </source>
</evidence>
<evidence type="ECO:0000256" key="3">
    <source>
        <dbReference type="ARBA" id="ARBA00022842"/>
    </source>
</evidence>
<keyword evidence="4" id="KW-0456">Lyase</keyword>
<dbReference type="InterPro" id="IPR005630">
    <property type="entry name" value="Terpene_synthase_metal-bd"/>
</dbReference>
<dbReference type="SUPFAM" id="SSF48239">
    <property type="entry name" value="Terpenoid cyclases/Protein prenyltransferases"/>
    <property type="match status" value="1"/>
</dbReference>
<evidence type="ECO:0000256" key="4">
    <source>
        <dbReference type="ARBA" id="ARBA00023239"/>
    </source>
</evidence>
<dbReference type="CDD" id="cd00684">
    <property type="entry name" value="Terpene_cyclase_plant_C1"/>
    <property type="match status" value="1"/>
</dbReference>
<dbReference type="Pfam" id="PF03936">
    <property type="entry name" value="Terpene_synth_C"/>
    <property type="match status" value="1"/>
</dbReference>
<gene>
    <name evidence="7" type="ORF">SAY87_023158</name>
</gene>
<dbReference type="InterPro" id="IPR008930">
    <property type="entry name" value="Terpenoid_cyclase/PrenylTrfase"/>
</dbReference>
<dbReference type="Pfam" id="PF01397">
    <property type="entry name" value="Terpene_synth"/>
    <property type="match status" value="1"/>
</dbReference>
<sequence>MSAPFISVSAAPTSPPASPVVHPNRKLANFPPSQWGDLFLTIDPDLKNNFGSMQNQIEELKGRVNMMIAATTDHVKKLHLIDQIQCLGLAYHFEREIDPYLEQIKNIYFEHEGSASLLDHLDLYTTALLFRLLRQQGYRISPDIFQKFKDESIGSFKDSLTSDTRGLMSLYEASHLRVHGEDILQEAFVFSVNRLERFMKEYNENNHHNNGSSVQVRTEGPSMATQVSHALEQCLWKGLARNEARFYISVYEEENCYCESLLTLAKLDFNFVQKQHLKEIHDISRWWKEQDIIRRLPFARDRLVEAYYWTLATYFEPQYGLAREIFTKVFLFVSVLDDIYDAYGTLEELHLLTDAIERWDIRMMDQLPKYMQVFYKGLLDLFDQIGEKLSDMEGQSYRMCYAREAIKFQASGYFHEAKWFNQRKIPTVEEYMSAALPTTGTMMFMTISFLGMRDTVTEHVFKWIFSSQNEVVRNSALISRLTNDIVTHKFEQERGHVASAVECFMNQHGVIEQIAVKELWKKVDDAWNNLNEECFQPRPMPNPILARILNFTRSLSLFYKDNRDYYTHSDFMLKEKVTALLIDPIPI</sequence>
<dbReference type="GO" id="GO:0010333">
    <property type="term" value="F:terpene synthase activity"/>
    <property type="evidence" value="ECO:0007669"/>
    <property type="project" value="InterPro"/>
</dbReference>
<keyword evidence="2" id="KW-0479">Metal-binding</keyword>
<dbReference type="GO" id="GO:0016102">
    <property type="term" value="P:diterpenoid biosynthetic process"/>
    <property type="evidence" value="ECO:0007669"/>
    <property type="project" value="InterPro"/>
</dbReference>